<name>A0A813IHT3_POLGL</name>
<reference evidence="1" key="1">
    <citation type="submission" date="2021-02" db="EMBL/GenBank/DDBJ databases">
        <authorList>
            <person name="Dougan E. K."/>
            <person name="Rhodes N."/>
            <person name="Thang M."/>
            <person name="Chan C."/>
        </authorList>
    </citation>
    <scope>NUCLEOTIDE SEQUENCE</scope>
</reference>
<dbReference type="Proteomes" id="UP000626109">
    <property type="component" value="Unassembled WGS sequence"/>
</dbReference>
<dbReference type="AlphaFoldDB" id="A0A813IHT3"/>
<feature type="non-terminal residue" evidence="1">
    <location>
        <position position="1"/>
    </location>
</feature>
<dbReference type="EMBL" id="CAJNNW010009452">
    <property type="protein sequence ID" value="CAE8650965.1"/>
    <property type="molecule type" value="Genomic_DNA"/>
</dbReference>
<comment type="caution">
    <text evidence="1">The sequence shown here is derived from an EMBL/GenBank/DDBJ whole genome shotgun (WGS) entry which is preliminary data.</text>
</comment>
<sequence length="94" mass="9074">RRDAGDRAAPGDPRFGLGEAAEDGMELLQSLMPNTKISVKQQPGGCATGPAAASAAHVAAAAAQHSAAAHAAAAAVAAGALRPGALGRGMSQYG</sequence>
<feature type="non-terminal residue" evidence="1">
    <location>
        <position position="94"/>
    </location>
</feature>
<protein>
    <submittedName>
        <fullName evidence="1">Uncharacterized protein</fullName>
    </submittedName>
</protein>
<evidence type="ECO:0000313" key="1">
    <source>
        <dbReference type="EMBL" id="CAE8650965.1"/>
    </source>
</evidence>
<organism evidence="1 2">
    <name type="scientific">Polarella glacialis</name>
    <name type="common">Dinoflagellate</name>
    <dbReference type="NCBI Taxonomy" id="89957"/>
    <lineage>
        <taxon>Eukaryota</taxon>
        <taxon>Sar</taxon>
        <taxon>Alveolata</taxon>
        <taxon>Dinophyceae</taxon>
        <taxon>Suessiales</taxon>
        <taxon>Suessiaceae</taxon>
        <taxon>Polarella</taxon>
    </lineage>
</organism>
<gene>
    <name evidence="1" type="ORF">PGLA2088_LOCUS8725</name>
</gene>
<accession>A0A813IHT3</accession>
<proteinExistence type="predicted"/>
<evidence type="ECO:0000313" key="2">
    <source>
        <dbReference type="Proteomes" id="UP000626109"/>
    </source>
</evidence>